<keyword evidence="2" id="KW-1185">Reference proteome</keyword>
<dbReference type="AlphaFoldDB" id="A0A6M5YTV1"/>
<dbReference type="KEGG" id="ftj:FTUN_4879"/>
<gene>
    <name evidence="1" type="ORF">FTUN_4879</name>
</gene>
<proteinExistence type="predicted"/>
<reference evidence="2" key="1">
    <citation type="submission" date="2020-05" db="EMBL/GenBank/DDBJ databases">
        <title>Frigoriglobus tundricola gen. nov., sp. nov., a psychrotolerant cellulolytic planctomycete of the family Gemmataceae with two divergent copies of 16S rRNA gene.</title>
        <authorList>
            <person name="Kulichevskaya I.S."/>
            <person name="Ivanova A.A."/>
            <person name="Naumoff D.G."/>
            <person name="Beletsky A.V."/>
            <person name="Rijpstra W.I.C."/>
            <person name="Sinninghe Damste J.S."/>
            <person name="Mardanov A.V."/>
            <person name="Ravin N.V."/>
            <person name="Dedysh S.N."/>
        </authorList>
    </citation>
    <scope>NUCLEOTIDE SEQUENCE [LARGE SCALE GENOMIC DNA]</scope>
    <source>
        <strain evidence="2">PL17</strain>
    </source>
</reference>
<dbReference type="Proteomes" id="UP000503447">
    <property type="component" value="Chromosome"/>
</dbReference>
<accession>A0A6M5YTV1</accession>
<evidence type="ECO:0000313" key="2">
    <source>
        <dbReference type="Proteomes" id="UP000503447"/>
    </source>
</evidence>
<dbReference type="EMBL" id="CP053452">
    <property type="protein sequence ID" value="QJW97309.1"/>
    <property type="molecule type" value="Genomic_DNA"/>
</dbReference>
<sequence>MRVIEQLVHHFWARGALTREQALFLVGHGFAREEDLPG</sequence>
<protein>
    <submittedName>
        <fullName evidence="1">Uncharacterized protein</fullName>
    </submittedName>
</protein>
<name>A0A6M5YTV1_9BACT</name>
<organism evidence="1 2">
    <name type="scientific">Frigoriglobus tundricola</name>
    <dbReference type="NCBI Taxonomy" id="2774151"/>
    <lineage>
        <taxon>Bacteria</taxon>
        <taxon>Pseudomonadati</taxon>
        <taxon>Planctomycetota</taxon>
        <taxon>Planctomycetia</taxon>
        <taxon>Gemmatales</taxon>
        <taxon>Gemmataceae</taxon>
        <taxon>Frigoriglobus</taxon>
    </lineage>
</organism>
<evidence type="ECO:0000313" key="1">
    <source>
        <dbReference type="EMBL" id="QJW97309.1"/>
    </source>
</evidence>